<proteinExistence type="inferred from homology"/>
<keyword evidence="2 8" id="KW-0813">Transport</keyword>
<feature type="region of interest" description="Disordered" evidence="10">
    <location>
        <begin position="32"/>
        <end position="51"/>
    </location>
</feature>
<evidence type="ECO:0000259" key="13">
    <source>
        <dbReference type="Pfam" id="PF07715"/>
    </source>
</evidence>
<comment type="caution">
    <text evidence="14">The sequence shown here is derived from an EMBL/GenBank/DDBJ whole genome shotgun (WGS) entry which is preliminary data.</text>
</comment>
<keyword evidence="6 8" id="KW-0472">Membrane</keyword>
<keyword evidence="14" id="KW-0675">Receptor</keyword>
<evidence type="ECO:0000256" key="4">
    <source>
        <dbReference type="ARBA" id="ARBA00022692"/>
    </source>
</evidence>
<evidence type="ECO:0000256" key="3">
    <source>
        <dbReference type="ARBA" id="ARBA00022452"/>
    </source>
</evidence>
<dbReference type="PANTHER" id="PTHR47234:SF2">
    <property type="entry name" value="TONB-DEPENDENT RECEPTOR"/>
    <property type="match status" value="1"/>
</dbReference>
<accession>A0A2U2BXH0</accession>
<dbReference type="InterPro" id="IPR000531">
    <property type="entry name" value="Beta-barrel_TonB"/>
</dbReference>
<evidence type="ECO:0000256" key="2">
    <source>
        <dbReference type="ARBA" id="ARBA00022448"/>
    </source>
</evidence>
<dbReference type="PANTHER" id="PTHR47234">
    <property type="match status" value="1"/>
</dbReference>
<dbReference type="GO" id="GO:0009279">
    <property type="term" value="C:cell outer membrane"/>
    <property type="evidence" value="ECO:0007669"/>
    <property type="project" value="UniProtKB-SubCell"/>
</dbReference>
<evidence type="ECO:0000256" key="7">
    <source>
        <dbReference type="ARBA" id="ARBA00023237"/>
    </source>
</evidence>
<keyword evidence="4 8" id="KW-0812">Transmembrane</keyword>
<dbReference type="InterPro" id="IPR039426">
    <property type="entry name" value="TonB-dep_rcpt-like"/>
</dbReference>
<dbReference type="AlphaFoldDB" id="A0A2U2BXH0"/>
<protein>
    <submittedName>
        <fullName evidence="14">TonB-dependent receptor</fullName>
    </submittedName>
</protein>
<dbReference type="Pfam" id="PF07715">
    <property type="entry name" value="Plug"/>
    <property type="match status" value="1"/>
</dbReference>
<evidence type="ECO:0000256" key="10">
    <source>
        <dbReference type="SAM" id="MobiDB-lite"/>
    </source>
</evidence>
<dbReference type="PROSITE" id="PS52016">
    <property type="entry name" value="TONB_DEPENDENT_REC_3"/>
    <property type="match status" value="1"/>
</dbReference>
<dbReference type="Proteomes" id="UP000245168">
    <property type="component" value="Unassembled WGS sequence"/>
</dbReference>
<evidence type="ECO:0000313" key="15">
    <source>
        <dbReference type="Proteomes" id="UP000245168"/>
    </source>
</evidence>
<gene>
    <name evidence="14" type="ORF">DDZ18_03485</name>
</gene>
<dbReference type="InterPro" id="IPR036942">
    <property type="entry name" value="Beta-barrel_TonB_sf"/>
</dbReference>
<evidence type="ECO:0000256" key="8">
    <source>
        <dbReference type="PROSITE-ProRule" id="PRU01360"/>
    </source>
</evidence>
<name>A0A2U2BXH0_9PROT</name>
<evidence type="ECO:0000256" key="11">
    <source>
        <dbReference type="SAM" id="SignalP"/>
    </source>
</evidence>
<dbReference type="Gene3D" id="2.40.170.20">
    <property type="entry name" value="TonB-dependent receptor, beta-barrel domain"/>
    <property type="match status" value="1"/>
</dbReference>
<keyword evidence="15" id="KW-1185">Reference proteome</keyword>
<evidence type="ECO:0000313" key="14">
    <source>
        <dbReference type="EMBL" id="PWE18669.1"/>
    </source>
</evidence>
<dbReference type="OrthoDB" id="7051241at2"/>
<evidence type="ECO:0000259" key="12">
    <source>
        <dbReference type="Pfam" id="PF00593"/>
    </source>
</evidence>
<dbReference type="EMBL" id="QEXV01000001">
    <property type="protein sequence ID" value="PWE18669.1"/>
    <property type="molecule type" value="Genomic_DNA"/>
</dbReference>
<keyword evidence="11" id="KW-0732">Signal</keyword>
<keyword evidence="7 8" id="KW-0998">Cell outer membrane</keyword>
<evidence type="ECO:0000256" key="5">
    <source>
        <dbReference type="ARBA" id="ARBA00023077"/>
    </source>
</evidence>
<dbReference type="InterPro" id="IPR037066">
    <property type="entry name" value="Plug_dom_sf"/>
</dbReference>
<feature type="compositionally biased region" description="Acidic residues" evidence="10">
    <location>
        <begin position="32"/>
        <end position="47"/>
    </location>
</feature>
<dbReference type="Gene3D" id="2.170.130.10">
    <property type="entry name" value="TonB-dependent receptor, plug domain"/>
    <property type="match status" value="1"/>
</dbReference>
<evidence type="ECO:0000256" key="6">
    <source>
        <dbReference type="ARBA" id="ARBA00023136"/>
    </source>
</evidence>
<feature type="chain" id="PRO_5015433149" evidence="11">
    <location>
        <begin position="32"/>
        <end position="970"/>
    </location>
</feature>
<dbReference type="SUPFAM" id="SSF56935">
    <property type="entry name" value="Porins"/>
    <property type="match status" value="1"/>
</dbReference>
<feature type="domain" description="TonB-dependent receptor-like beta-barrel" evidence="12">
    <location>
        <begin position="406"/>
        <end position="929"/>
    </location>
</feature>
<feature type="signal peptide" evidence="11">
    <location>
        <begin position="1"/>
        <end position="31"/>
    </location>
</feature>
<evidence type="ECO:0000256" key="9">
    <source>
        <dbReference type="RuleBase" id="RU003357"/>
    </source>
</evidence>
<sequence>MVSNWDKERLLRSSVLAGFAAFSLSAGAAFAQEEEPVETTEEQEEQQAETGERIVVTGSLLRRDEFTSSAPIQVVTAEAATLEGLIDTAEILQSTSVASGSVQFNNQFGGFIVQGGTGVNSISLRGLGAQRSLVLLNGRRPGPAGVRGQVGAFDLNVIPSSIVQRAEILKDGASSIYGSDAVAGVVNLITRDSVERPELNFTINQPFESGGESWEASGAFGLNFDRGNIVFAGQYQLREDLSVGDRDYLSCQQDLIRGADGSFIDREDRSVLGGTNLGGCSNIYFNTVIDAFTGLRYIPAPDGVTIGPIPGYRPRANESYAVGDPNEAFYEDVLNDPRYASSDAINRQERFSLFASSNFNLDILGGVDWENEFLFTRRKTESEQWRQFFPLIGSAPLAGFGLAYANDPTYTPAFLLSQPVTIWPSNNEITVDYYSFSSQLNGDLGANWSWSLTGTYSYSDGTYEGNDILNSESGDVQFDPDAPTYDPFSPEFLSGNYSDEFYNRLTHWSEGNTIYEQVVINGVITGELMQLPAGPLGLAVGAEYRNFSIEDTPDPLSQAGELWGTTSALITEGEDTVAEAFAEVEIPVIAGRPFIEEFTLNASGRVFEYDSYGNDSVWKGGFNWQITPLVRLRGTKGISYRAPALFELFLGNQTGFLGQTAIDPCVDWGNSTNENIRDNCAADGVPSTYTGVGSSATIVSGGGAGVLEAETSEAETLGLIFTPTQLNLSLALDYFDIEVNDQVTQLGAGAILAGCYGADNFPNEFCNLFDRNPGSDPVAPYNITEVRDSFVNINQQVTSGLDLTVRYEHEFDFGELLIEGQGTWTFEDVTFLFDPSLASGFDTNDFNGSIGDPDFVANTRVQFQRGDWTFSWFSDIISRTSNIDFANVDFNYFGQVGTRKLHAETTIYHDASVRWQGETISILAGVSNVFDEEPPIVSTGAATRRGNIPLVGSQYDLRGRTGFLRINKTF</sequence>
<dbReference type="InterPro" id="IPR012910">
    <property type="entry name" value="Plug_dom"/>
</dbReference>
<dbReference type="Pfam" id="PF00593">
    <property type="entry name" value="TonB_dep_Rec_b-barrel"/>
    <property type="match status" value="1"/>
</dbReference>
<comment type="similarity">
    <text evidence="8 9">Belongs to the TonB-dependent receptor family.</text>
</comment>
<reference evidence="15" key="1">
    <citation type="submission" date="2018-05" db="EMBL/GenBank/DDBJ databases">
        <authorList>
            <person name="Liu B.-T."/>
        </authorList>
    </citation>
    <scope>NUCLEOTIDE SEQUENCE [LARGE SCALE GENOMIC DNA]</scope>
    <source>
        <strain evidence="15">WD6-1</strain>
    </source>
</reference>
<keyword evidence="3 8" id="KW-1134">Transmembrane beta strand</keyword>
<keyword evidence="5 9" id="KW-0798">TonB box</keyword>
<comment type="subcellular location">
    <subcellularLocation>
        <location evidence="1 8">Cell outer membrane</location>
        <topology evidence="1 8">Multi-pass membrane protein</topology>
    </subcellularLocation>
</comment>
<organism evidence="14 15">
    <name type="scientific">Marinicauda salina</name>
    <dbReference type="NCBI Taxonomy" id="2135793"/>
    <lineage>
        <taxon>Bacteria</taxon>
        <taxon>Pseudomonadati</taxon>
        <taxon>Pseudomonadota</taxon>
        <taxon>Alphaproteobacteria</taxon>
        <taxon>Maricaulales</taxon>
        <taxon>Maricaulaceae</taxon>
        <taxon>Marinicauda</taxon>
    </lineage>
</organism>
<evidence type="ECO:0000256" key="1">
    <source>
        <dbReference type="ARBA" id="ARBA00004571"/>
    </source>
</evidence>
<feature type="domain" description="TonB-dependent receptor plug" evidence="13">
    <location>
        <begin position="67"/>
        <end position="185"/>
    </location>
</feature>